<feature type="region of interest" description="Disordered" evidence="2">
    <location>
        <begin position="186"/>
        <end position="218"/>
    </location>
</feature>
<sequence>MSTLEQSLGATRLADFFALLSEGSTLDTMRQDSSMEAELSSKAKILDALATTSEEKLSQIVLSLKSRAVNTLTTDIGQMQSKIEALNTDLRTSIDTSKNLEEERDRAHLFHAAELEDAQIATAVRIRELENDLECTETELTFKSETIVALTTTFEAFESRIGALETELFVRGQELDHERTQAKVRIREAEEQRDNSEKRTRDLEEEQDKAIVSSQGANEAYTKAQERIQASEAELSSQSQALDAITTTSSRLKLQINPLKTVRKDMEDERDGALVRMRNFASAHKKTQAQNQALEDAIQCAKAEITENSRTIDDLIAASAGLRLRIDTLESDLSKALATSKLREDERDATLFQVRRANEARATGQMHVRKLEDALKHTKTNLTSKSQALEALITSSNGQHSEIASLKENLRNALDWGWDNALARVRDSEDAHIQALQNTLQSTQAKFNSKAQEIDALTTRSKGLRAENDALKAALHDALAVAKQREEERDAASSQVRDANNAQEATQAFEFDALRGQGSEADSEAGSKQLILTGIVSAALTVLAKVRIREAEEQRDNSEKRTRDLEEEQDKAIVSSQGANEAYTKAQERIQASEAELSSQSQALDAITTTSSRLKLQINPLKTVRKDMEDERDGALVRMRNFAGAHGKTQAQNQALEDAIQCAKAEITENSRTIDDLIAASAGLRLRIDTLESDLSKALATSKLREDERDATLFQLEDALKCTKTDLISKSQVLEGLTTSSNAQQSEIATPKTNLRNALDWARDNALARVRDSEDADRTAQAHIEALQNTLQSIQAKRNSKAQEIDALTTRFKGLRAENDALKAALRDG</sequence>
<feature type="coiled-coil region" evidence="1">
    <location>
        <begin position="433"/>
        <end position="502"/>
    </location>
</feature>
<protein>
    <submittedName>
        <fullName evidence="3">Uncharacterized protein</fullName>
    </submittedName>
</protein>
<keyword evidence="4" id="KW-1185">Reference proteome</keyword>
<feature type="region of interest" description="Disordered" evidence="2">
    <location>
        <begin position="551"/>
        <end position="580"/>
    </location>
</feature>
<name>A0A9P5YMD3_9AGAR</name>
<keyword evidence="1" id="KW-0175">Coiled coil</keyword>
<comment type="caution">
    <text evidence="3">The sequence shown here is derived from an EMBL/GenBank/DDBJ whole genome shotgun (WGS) entry which is preliminary data.</text>
</comment>
<dbReference type="SUPFAM" id="SSF57997">
    <property type="entry name" value="Tropomyosin"/>
    <property type="match status" value="1"/>
</dbReference>
<feature type="coiled-coil region" evidence="1">
    <location>
        <begin position="784"/>
        <end position="825"/>
    </location>
</feature>
<feature type="coiled-coil region" evidence="1">
    <location>
        <begin position="284"/>
        <end position="311"/>
    </location>
</feature>
<evidence type="ECO:0000256" key="1">
    <source>
        <dbReference type="SAM" id="Coils"/>
    </source>
</evidence>
<feature type="coiled-coil region" evidence="1">
    <location>
        <begin position="83"/>
        <end position="146"/>
    </location>
</feature>
<accession>A0A9P5YMD3</accession>
<feature type="compositionally biased region" description="Basic and acidic residues" evidence="2">
    <location>
        <begin position="551"/>
        <end position="564"/>
    </location>
</feature>
<reference evidence="3" key="1">
    <citation type="submission" date="2020-11" db="EMBL/GenBank/DDBJ databases">
        <authorList>
            <consortium name="DOE Joint Genome Institute"/>
            <person name="Ahrendt S."/>
            <person name="Riley R."/>
            <person name="Andreopoulos W."/>
            <person name="Labutti K."/>
            <person name="Pangilinan J."/>
            <person name="Ruiz-Duenas F.J."/>
            <person name="Barrasa J.M."/>
            <person name="Sanchez-Garcia M."/>
            <person name="Camarero S."/>
            <person name="Miyauchi S."/>
            <person name="Serrano A."/>
            <person name="Linde D."/>
            <person name="Babiker R."/>
            <person name="Drula E."/>
            <person name="Ayuso-Fernandez I."/>
            <person name="Pacheco R."/>
            <person name="Padilla G."/>
            <person name="Ferreira P."/>
            <person name="Barriuso J."/>
            <person name="Kellner H."/>
            <person name="Castanera R."/>
            <person name="Alfaro M."/>
            <person name="Ramirez L."/>
            <person name="Pisabarro A.G."/>
            <person name="Kuo A."/>
            <person name="Tritt A."/>
            <person name="Lipzen A."/>
            <person name="He G."/>
            <person name="Yan M."/>
            <person name="Ng V."/>
            <person name="Cullen D."/>
            <person name="Martin F."/>
            <person name="Rosso M.-N."/>
            <person name="Henrissat B."/>
            <person name="Hibbett D."/>
            <person name="Martinez A.T."/>
            <person name="Grigoriev I.V."/>
        </authorList>
    </citation>
    <scope>NUCLEOTIDE SEQUENCE</scope>
    <source>
        <strain evidence="3">CIRM-BRFM 674</strain>
    </source>
</reference>
<organism evidence="3 4">
    <name type="scientific">Pholiota conissans</name>
    <dbReference type="NCBI Taxonomy" id="109636"/>
    <lineage>
        <taxon>Eukaryota</taxon>
        <taxon>Fungi</taxon>
        <taxon>Dikarya</taxon>
        <taxon>Basidiomycota</taxon>
        <taxon>Agaricomycotina</taxon>
        <taxon>Agaricomycetes</taxon>
        <taxon>Agaricomycetidae</taxon>
        <taxon>Agaricales</taxon>
        <taxon>Agaricineae</taxon>
        <taxon>Strophariaceae</taxon>
        <taxon>Pholiota</taxon>
    </lineage>
</organism>
<dbReference type="EMBL" id="MU155596">
    <property type="protein sequence ID" value="KAF9471964.1"/>
    <property type="molecule type" value="Genomic_DNA"/>
</dbReference>
<evidence type="ECO:0000313" key="4">
    <source>
        <dbReference type="Proteomes" id="UP000807469"/>
    </source>
</evidence>
<feature type="coiled-coil region" evidence="1">
    <location>
        <begin position="646"/>
        <end position="673"/>
    </location>
</feature>
<evidence type="ECO:0000313" key="3">
    <source>
        <dbReference type="EMBL" id="KAF9471964.1"/>
    </source>
</evidence>
<dbReference type="AlphaFoldDB" id="A0A9P5YMD3"/>
<dbReference type="Proteomes" id="UP000807469">
    <property type="component" value="Unassembled WGS sequence"/>
</dbReference>
<proteinExistence type="predicted"/>
<evidence type="ECO:0000256" key="2">
    <source>
        <dbReference type="SAM" id="MobiDB-lite"/>
    </source>
</evidence>
<dbReference type="OrthoDB" id="128924at2759"/>
<gene>
    <name evidence="3" type="ORF">BDN70DRAFT_938540</name>
</gene>
<feature type="compositionally biased region" description="Basic and acidic residues" evidence="2">
    <location>
        <begin position="186"/>
        <end position="202"/>
    </location>
</feature>